<gene>
    <name evidence="1" type="ORF">LCGC14_1538850</name>
</gene>
<organism evidence="1">
    <name type="scientific">marine sediment metagenome</name>
    <dbReference type="NCBI Taxonomy" id="412755"/>
    <lineage>
        <taxon>unclassified sequences</taxon>
        <taxon>metagenomes</taxon>
        <taxon>ecological metagenomes</taxon>
    </lineage>
</organism>
<comment type="caution">
    <text evidence="1">The sequence shown here is derived from an EMBL/GenBank/DDBJ whole genome shotgun (WGS) entry which is preliminary data.</text>
</comment>
<evidence type="ECO:0000313" key="1">
    <source>
        <dbReference type="EMBL" id="KKM60738.1"/>
    </source>
</evidence>
<name>A0A0F9ITV4_9ZZZZ</name>
<dbReference type="AlphaFoldDB" id="A0A0F9ITV4"/>
<accession>A0A0F9ITV4</accession>
<dbReference type="EMBL" id="LAZR01011621">
    <property type="protein sequence ID" value="KKM60738.1"/>
    <property type="molecule type" value="Genomic_DNA"/>
</dbReference>
<protein>
    <submittedName>
        <fullName evidence="1">Uncharacterized protein</fullName>
    </submittedName>
</protein>
<proteinExistence type="predicted"/>
<sequence length="177" mass="21399">MYDNLYESPFGYFGVGSDIRWCGRWSGSKFCMYCGHHAKFKEWSKDWHWYYLLEWRDPDWGRWGWKEFSHFSTYSFYNTIHHRRPLLGQKYIAKAKRYRTVGIKETDLKSLLKHGCKPKRKCKCVSVSQRGAWYCPECFYLITRMAKHRGDHFHDLTIMDKNELKEDILIFLLSGIL</sequence>
<reference evidence="1" key="1">
    <citation type="journal article" date="2015" name="Nature">
        <title>Complex archaea that bridge the gap between prokaryotes and eukaryotes.</title>
        <authorList>
            <person name="Spang A."/>
            <person name="Saw J.H."/>
            <person name="Jorgensen S.L."/>
            <person name="Zaremba-Niedzwiedzka K."/>
            <person name="Martijn J."/>
            <person name="Lind A.E."/>
            <person name="van Eijk R."/>
            <person name="Schleper C."/>
            <person name="Guy L."/>
            <person name="Ettema T.J."/>
        </authorList>
    </citation>
    <scope>NUCLEOTIDE SEQUENCE</scope>
</reference>